<proteinExistence type="predicted"/>
<keyword evidence="2" id="KW-1185">Reference proteome</keyword>
<dbReference type="STRING" id="1936003.STSP2_02474"/>
<dbReference type="Proteomes" id="UP000189674">
    <property type="component" value="Chromosome"/>
</dbReference>
<dbReference type="EMBL" id="CP019791">
    <property type="protein sequence ID" value="AQT69285.1"/>
    <property type="molecule type" value="Genomic_DNA"/>
</dbReference>
<dbReference type="KEGG" id="alus:STSP2_02474"/>
<reference evidence="2" key="1">
    <citation type="submission" date="2017-02" db="EMBL/GenBank/DDBJ databases">
        <title>Comparative genomics and description of representatives of a novel lineage of planctomycetes thriving in anoxic sediments.</title>
        <authorList>
            <person name="Spring S."/>
            <person name="Bunk B."/>
            <person name="Sproer C."/>
        </authorList>
    </citation>
    <scope>NUCLEOTIDE SEQUENCE [LARGE SCALE GENOMIC DNA]</scope>
    <source>
        <strain evidence="2">ST-NAGAB-D1</strain>
    </source>
</reference>
<evidence type="ECO:0000313" key="1">
    <source>
        <dbReference type="EMBL" id="AQT69285.1"/>
    </source>
</evidence>
<dbReference type="AlphaFoldDB" id="A0A1U9NN72"/>
<sequence>MDKYIGFDIDSKKTVACVVQKGKKIVSRPLRRILRR</sequence>
<accession>A0A1U9NN72</accession>
<protein>
    <recommendedName>
        <fullName evidence="3">Transposase</fullName>
    </recommendedName>
</protein>
<evidence type="ECO:0000313" key="2">
    <source>
        <dbReference type="Proteomes" id="UP000189674"/>
    </source>
</evidence>
<name>A0A1U9NN72_9BACT</name>
<gene>
    <name evidence="1" type="ORF">STSP2_02474</name>
</gene>
<evidence type="ECO:0008006" key="3">
    <source>
        <dbReference type="Google" id="ProtNLM"/>
    </source>
</evidence>
<organism evidence="1 2">
    <name type="scientific">Anaerohalosphaera lusitana</name>
    <dbReference type="NCBI Taxonomy" id="1936003"/>
    <lineage>
        <taxon>Bacteria</taxon>
        <taxon>Pseudomonadati</taxon>
        <taxon>Planctomycetota</taxon>
        <taxon>Phycisphaerae</taxon>
        <taxon>Sedimentisphaerales</taxon>
        <taxon>Anaerohalosphaeraceae</taxon>
        <taxon>Anaerohalosphaera</taxon>
    </lineage>
</organism>